<evidence type="ECO:0000313" key="1">
    <source>
        <dbReference type="EMBL" id="KAG6374617.1"/>
    </source>
</evidence>
<dbReference type="OrthoDB" id="3364707at2759"/>
<name>A0A8I2YPD8_9AGAM</name>
<comment type="caution">
    <text evidence="1">The sequence shown here is derived from an EMBL/GenBank/DDBJ whole genome shotgun (WGS) entry which is preliminary data.</text>
</comment>
<sequence length="57" mass="6390">MFRKLDAPRRPPLSEREKTDIWNDLLARSDQAGGTLHINGAAELMSDSMRLSAYSEA</sequence>
<protein>
    <submittedName>
        <fullName evidence="1">Uncharacterized protein</fullName>
    </submittedName>
</protein>
<reference evidence="1" key="1">
    <citation type="submission" date="2021-03" db="EMBL/GenBank/DDBJ databases">
        <title>Evolutionary innovations through gain and loss of genes in the ectomycorrhizal Boletales.</title>
        <authorList>
            <person name="Wu G."/>
            <person name="Miyauchi S."/>
            <person name="Morin E."/>
            <person name="Yang Z.-L."/>
            <person name="Xu J."/>
            <person name="Martin F.M."/>
        </authorList>
    </citation>
    <scope>NUCLEOTIDE SEQUENCE</scope>
    <source>
        <strain evidence="1">BR01</strain>
    </source>
</reference>
<dbReference type="Proteomes" id="UP000683000">
    <property type="component" value="Unassembled WGS sequence"/>
</dbReference>
<keyword evidence="2" id="KW-1185">Reference proteome</keyword>
<proteinExistence type="predicted"/>
<dbReference type="EMBL" id="JAGFBS010000017">
    <property type="protein sequence ID" value="KAG6374617.1"/>
    <property type="molecule type" value="Genomic_DNA"/>
</dbReference>
<accession>A0A8I2YPD8</accession>
<organism evidence="1 2">
    <name type="scientific">Boletus reticuloceps</name>
    <dbReference type="NCBI Taxonomy" id="495285"/>
    <lineage>
        <taxon>Eukaryota</taxon>
        <taxon>Fungi</taxon>
        <taxon>Dikarya</taxon>
        <taxon>Basidiomycota</taxon>
        <taxon>Agaricomycotina</taxon>
        <taxon>Agaricomycetes</taxon>
        <taxon>Agaricomycetidae</taxon>
        <taxon>Boletales</taxon>
        <taxon>Boletineae</taxon>
        <taxon>Boletaceae</taxon>
        <taxon>Boletoideae</taxon>
        <taxon>Boletus</taxon>
    </lineage>
</organism>
<evidence type="ECO:0000313" key="2">
    <source>
        <dbReference type="Proteomes" id="UP000683000"/>
    </source>
</evidence>
<gene>
    <name evidence="1" type="ORF">JVT61DRAFT_3978</name>
</gene>
<dbReference type="AlphaFoldDB" id="A0A8I2YPD8"/>